<keyword evidence="3" id="KW-1185">Reference proteome</keyword>
<accession>A0AAE0WFZ4</accession>
<dbReference type="Pfam" id="PF07731">
    <property type="entry name" value="Cu-oxidase_2"/>
    <property type="match status" value="1"/>
</dbReference>
<protein>
    <recommendedName>
        <fullName evidence="1">Plastocyanin-like domain-containing protein</fullName>
    </recommendedName>
</protein>
<evidence type="ECO:0000259" key="1">
    <source>
        <dbReference type="Pfam" id="PF07731"/>
    </source>
</evidence>
<dbReference type="AlphaFoldDB" id="A0AAE0WFZ4"/>
<organism evidence="2 3">
    <name type="scientific">Recurvomyces mirabilis</name>
    <dbReference type="NCBI Taxonomy" id="574656"/>
    <lineage>
        <taxon>Eukaryota</taxon>
        <taxon>Fungi</taxon>
        <taxon>Dikarya</taxon>
        <taxon>Ascomycota</taxon>
        <taxon>Pezizomycotina</taxon>
        <taxon>Dothideomycetes</taxon>
        <taxon>Dothideomycetidae</taxon>
        <taxon>Mycosphaerellales</taxon>
        <taxon>Teratosphaeriaceae</taxon>
        <taxon>Recurvomyces</taxon>
    </lineage>
</organism>
<evidence type="ECO:0000313" key="3">
    <source>
        <dbReference type="Proteomes" id="UP001274830"/>
    </source>
</evidence>
<dbReference type="InterPro" id="IPR011706">
    <property type="entry name" value="Cu-oxidase_C"/>
</dbReference>
<proteinExistence type="predicted"/>
<gene>
    <name evidence="2" type="ORF">LTR78_010958</name>
</gene>
<feature type="domain" description="Plastocyanin-like" evidence="1">
    <location>
        <begin position="2"/>
        <end position="46"/>
    </location>
</feature>
<sequence>MRCDTVLIPPYGFTAIQFELDNPGVWPFHYHLAWHLSGGHGMNIAYKYDEILPIPNGLIDEACVDWDWYSENNGPVDQIDSGA</sequence>
<dbReference type="GO" id="GO:0005507">
    <property type="term" value="F:copper ion binding"/>
    <property type="evidence" value="ECO:0007669"/>
    <property type="project" value="InterPro"/>
</dbReference>
<name>A0AAE0WFZ4_9PEZI</name>
<dbReference type="GO" id="GO:0016491">
    <property type="term" value="F:oxidoreductase activity"/>
    <property type="evidence" value="ECO:0007669"/>
    <property type="project" value="InterPro"/>
</dbReference>
<dbReference type="EMBL" id="JAUTXT010000109">
    <property type="protein sequence ID" value="KAK3669159.1"/>
    <property type="molecule type" value="Genomic_DNA"/>
</dbReference>
<dbReference type="Gene3D" id="2.60.40.420">
    <property type="entry name" value="Cupredoxins - blue copper proteins"/>
    <property type="match status" value="1"/>
</dbReference>
<dbReference type="Proteomes" id="UP001274830">
    <property type="component" value="Unassembled WGS sequence"/>
</dbReference>
<dbReference type="InterPro" id="IPR008972">
    <property type="entry name" value="Cupredoxin"/>
</dbReference>
<dbReference type="SUPFAM" id="SSF49503">
    <property type="entry name" value="Cupredoxins"/>
    <property type="match status" value="1"/>
</dbReference>
<comment type="caution">
    <text evidence="2">The sequence shown here is derived from an EMBL/GenBank/DDBJ whole genome shotgun (WGS) entry which is preliminary data.</text>
</comment>
<evidence type="ECO:0000313" key="2">
    <source>
        <dbReference type="EMBL" id="KAK3669159.1"/>
    </source>
</evidence>
<reference evidence="2" key="1">
    <citation type="submission" date="2023-07" db="EMBL/GenBank/DDBJ databases">
        <title>Black Yeasts Isolated from many extreme environments.</title>
        <authorList>
            <person name="Coleine C."/>
            <person name="Stajich J.E."/>
            <person name="Selbmann L."/>
        </authorList>
    </citation>
    <scope>NUCLEOTIDE SEQUENCE</scope>
    <source>
        <strain evidence="2">CCFEE 5485</strain>
    </source>
</reference>